<proteinExistence type="predicted"/>
<gene>
    <name evidence="1" type="ORF">BDP27DRAFT_1429937</name>
</gene>
<dbReference type="AlphaFoldDB" id="A0A9P5P926"/>
<evidence type="ECO:0000313" key="1">
    <source>
        <dbReference type="EMBL" id="KAF9060546.1"/>
    </source>
</evidence>
<sequence length="49" mass="5320">MSNQKVQGLEILAPKNLSALALIKELISSVSSHDFDFAARNFAIMLSSL</sequence>
<comment type="caution">
    <text evidence="1">The sequence shown here is derived from an EMBL/GenBank/DDBJ whole genome shotgun (WGS) entry which is preliminary data.</text>
</comment>
<accession>A0A9P5P926</accession>
<protein>
    <submittedName>
        <fullName evidence="1">Uncharacterized protein</fullName>
    </submittedName>
</protein>
<evidence type="ECO:0000313" key="2">
    <source>
        <dbReference type="Proteomes" id="UP000772434"/>
    </source>
</evidence>
<organism evidence="1 2">
    <name type="scientific">Rhodocollybia butyracea</name>
    <dbReference type="NCBI Taxonomy" id="206335"/>
    <lineage>
        <taxon>Eukaryota</taxon>
        <taxon>Fungi</taxon>
        <taxon>Dikarya</taxon>
        <taxon>Basidiomycota</taxon>
        <taxon>Agaricomycotina</taxon>
        <taxon>Agaricomycetes</taxon>
        <taxon>Agaricomycetidae</taxon>
        <taxon>Agaricales</taxon>
        <taxon>Marasmiineae</taxon>
        <taxon>Omphalotaceae</taxon>
        <taxon>Rhodocollybia</taxon>
    </lineage>
</organism>
<dbReference type="EMBL" id="JADNRY010000238">
    <property type="protein sequence ID" value="KAF9060546.1"/>
    <property type="molecule type" value="Genomic_DNA"/>
</dbReference>
<keyword evidence="2" id="KW-1185">Reference proteome</keyword>
<dbReference type="Proteomes" id="UP000772434">
    <property type="component" value="Unassembled WGS sequence"/>
</dbReference>
<name>A0A9P5P926_9AGAR</name>
<reference evidence="1" key="1">
    <citation type="submission" date="2020-11" db="EMBL/GenBank/DDBJ databases">
        <authorList>
            <consortium name="DOE Joint Genome Institute"/>
            <person name="Ahrendt S."/>
            <person name="Riley R."/>
            <person name="Andreopoulos W."/>
            <person name="Labutti K."/>
            <person name="Pangilinan J."/>
            <person name="Ruiz-Duenas F.J."/>
            <person name="Barrasa J.M."/>
            <person name="Sanchez-Garcia M."/>
            <person name="Camarero S."/>
            <person name="Miyauchi S."/>
            <person name="Serrano A."/>
            <person name="Linde D."/>
            <person name="Babiker R."/>
            <person name="Drula E."/>
            <person name="Ayuso-Fernandez I."/>
            <person name="Pacheco R."/>
            <person name="Padilla G."/>
            <person name="Ferreira P."/>
            <person name="Barriuso J."/>
            <person name="Kellner H."/>
            <person name="Castanera R."/>
            <person name="Alfaro M."/>
            <person name="Ramirez L."/>
            <person name="Pisabarro A.G."/>
            <person name="Kuo A."/>
            <person name="Tritt A."/>
            <person name="Lipzen A."/>
            <person name="He G."/>
            <person name="Yan M."/>
            <person name="Ng V."/>
            <person name="Cullen D."/>
            <person name="Martin F."/>
            <person name="Rosso M.-N."/>
            <person name="Henrissat B."/>
            <person name="Hibbett D."/>
            <person name="Martinez A.T."/>
            <person name="Grigoriev I.V."/>
        </authorList>
    </citation>
    <scope>NUCLEOTIDE SEQUENCE</scope>
    <source>
        <strain evidence="1">AH 40177</strain>
    </source>
</reference>